<evidence type="ECO:0008006" key="8">
    <source>
        <dbReference type="Google" id="ProtNLM"/>
    </source>
</evidence>
<sequence>MTDLYTLSLGFANISKIVLCIILKVPQIIHLVNSKSTTGLSLPGTLLELTTFTIGLCYNAFNGYALSSYLEYPFLVGQDLLVLILVLHYRSQISPKWFAAFGAYSAVVYALIAGMFPAALLVTLMSLCTPISAMSKLAQLRAMYTSQNSECVSVLTWSIAVYMGLTRIITTLNYGLDVPLLVNYSVSLILSLAILILALKLRRPVKIKKTE</sequence>
<keyword evidence="7" id="KW-1185">Reference proteome</keyword>
<accession>A0A8J2RIL1</accession>
<evidence type="ECO:0000313" key="6">
    <source>
        <dbReference type="EMBL" id="CAH0100327.1"/>
    </source>
</evidence>
<protein>
    <recommendedName>
        <fullName evidence="8">Solute carrier family 66 member 3</fullName>
    </recommendedName>
</protein>
<dbReference type="SMART" id="SM00679">
    <property type="entry name" value="CTNS"/>
    <property type="match status" value="1"/>
</dbReference>
<feature type="transmembrane region" description="Helical" evidence="5">
    <location>
        <begin position="150"/>
        <end position="169"/>
    </location>
</feature>
<proteinExistence type="predicted"/>
<dbReference type="EMBL" id="CAKKLH010000035">
    <property type="protein sequence ID" value="CAH0100327.1"/>
    <property type="molecule type" value="Genomic_DNA"/>
</dbReference>
<feature type="transmembrane region" description="Helical" evidence="5">
    <location>
        <begin position="181"/>
        <end position="199"/>
    </location>
</feature>
<keyword evidence="4 5" id="KW-0472">Membrane</keyword>
<evidence type="ECO:0000256" key="2">
    <source>
        <dbReference type="ARBA" id="ARBA00022692"/>
    </source>
</evidence>
<dbReference type="PANTHER" id="PTHR12226">
    <property type="entry name" value="MANNOSE-P-DOLICHOL UTILIZATION DEFECT 1 LEC35 -RELATED"/>
    <property type="match status" value="1"/>
</dbReference>
<dbReference type="InterPro" id="IPR016817">
    <property type="entry name" value="MannP-dilichol_defect-1"/>
</dbReference>
<evidence type="ECO:0000256" key="5">
    <source>
        <dbReference type="SAM" id="Phobius"/>
    </source>
</evidence>
<evidence type="ECO:0000256" key="4">
    <source>
        <dbReference type="ARBA" id="ARBA00023136"/>
    </source>
</evidence>
<keyword evidence="2 5" id="KW-0812">Transmembrane</keyword>
<evidence type="ECO:0000313" key="7">
    <source>
        <dbReference type="Proteomes" id="UP000789390"/>
    </source>
</evidence>
<evidence type="ECO:0000256" key="1">
    <source>
        <dbReference type="ARBA" id="ARBA00004141"/>
    </source>
</evidence>
<feature type="transmembrane region" description="Helical" evidence="5">
    <location>
        <begin position="46"/>
        <end position="66"/>
    </location>
</feature>
<comment type="subcellular location">
    <subcellularLocation>
        <location evidence="1">Membrane</location>
        <topology evidence="1">Multi-pass membrane protein</topology>
    </subcellularLocation>
</comment>
<feature type="transmembrane region" description="Helical" evidence="5">
    <location>
        <begin position="72"/>
        <end position="89"/>
    </location>
</feature>
<name>A0A8J2RIL1_9CRUS</name>
<reference evidence="6" key="1">
    <citation type="submission" date="2021-11" db="EMBL/GenBank/DDBJ databases">
        <authorList>
            <person name="Schell T."/>
        </authorList>
    </citation>
    <scope>NUCLEOTIDE SEQUENCE</scope>
    <source>
        <strain evidence="6">M5</strain>
    </source>
</reference>
<keyword evidence="3 5" id="KW-1133">Transmembrane helix</keyword>
<organism evidence="6 7">
    <name type="scientific">Daphnia galeata</name>
    <dbReference type="NCBI Taxonomy" id="27404"/>
    <lineage>
        <taxon>Eukaryota</taxon>
        <taxon>Metazoa</taxon>
        <taxon>Ecdysozoa</taxon>
        <taxon>Arthropoda</taxon>
        <taxon>Crustacea</taxon>
        <taxon>Branchiopoda</taxon>
        <taxon>Diplostraca</taxon>
        <taxon>Cladocera</taxon>
        <taxon>Anomopoda</taxon>
        <taxon>Daphniidae</taxon>
        <taxon>Daphnia</taxon>
    </lineage>
</organism>
<dbReference type="PANTHER" id="PTHR12226:SF3">
    <property type="entry name" value="SOLUTE CARRIER FAMILY 66 MEMBER 3"/>
    <property type="match status" value="1"/>
</dbReference>
<comment type="caution">
    <text evidence="6">The sequence shown here is derived from an EMBL/GenBank/DDBJ whole genome shotgun (WGS) entry which is preliminary data.</text>
</comment>
<dbReference type="OrthoDB" id="271506at2759"/>
<gene>
    <name evidence="6" type="ORF">DGAL_LOCUS2549</name>
</gene>
<dbReference type="AlphaFoldDB" id="A0A8J2RIL1"/>
<dbReference type="Proteomes" id="UP000789390">
    <property type="component" value="Unassembled WGS sequence"/>
</dbReference>
<dbReference type="InterPro" id="IPR006603">
    <property type="entry name" value="PQ-loop_rpt"/>
</dbReference>
<feature type="transmembrane region" description="Helical" evidence="5">
    <location>
        <begin position="6"/>
        <end position="25"/>
    </location>
</feature>
<dbReference type="Pfam" id="PF04193">
    <property type="entry name" value="PQ-loop"/>
    <property type="match status" value="1"/>
</dbReference>
<evidence type="ECO:0000256" key="3">
    <source>
        <dbReference type="ARBA" id="ARBA00022989"/>
    </source>
</evidence>
<dbReference type="GO" id="GO:0016020">
    <property type="term" value="C:membrane"/>
    <property type="evidence" value="ECO:0007669"/>
    <property type="project" value="UniProtKB-SubCell"/>
</dbReference>